<dbReference type="GO" id="GO:0046872">
    <property type="term" value="F:metal ion binding"/>
    <property type="evidence" value="ECO:0007669"/>
    <property type="project" value="UniProtKB-KW"/>
</dbReference>
<dbReference type="AlphaFoldDB" id="A0ABD5ZR46"/>
<dbReference type="InterPro" id="IPR004360">
    <property type="entry name" value="Glyas_Fos-R_dOase_dom"/>
</dbReference>
<protein>
    <submittedName>
        <fullName evidence="3">VOC family protein</fullName>
    </submittedName>
</protein>
<feature type="domain" description="VOC" evidence="2">
    <location>
        <begin position="10"/>
        <end position="125"/>
    </location>
</feature>
<dbReference type="PROSITE" id="PS51819">
    <property type="entry name" value="VOC"/>
    <property type="match status" value="2"/>
</dbReference>
<evidence type="ECO:0000313" key="4">
    <source>
        <dbReference type="Proteomes" id="UP001596398"/>
    </source>
</evidence>
<keyword evidence="4" id="KW-1185">Reference proteome</keyword>
<dbReference type="Pfam" id="PF00903">
    <property type="entry name" value="Glyoxalase"/>
    <property type="match status" value="2"/>
</dbReference>
<sequence>MDDDLPAGTRVGRVTLAVADLDRLADFYERVVGLELRERSDDRALLGAETGDPFLELRASDRPERGDDETGLFHVAFRVPDRTALGAAVERIERRWLLDGASDHLVSEALYFRDPEGNGIEVYRDRPRGEWPRTDDGGVEMDSLPLDTDALRADGDGAATVPDGTDVGHVHLEVSDVPAARDFYVGALGFGVRDEWVRDGAPEALFVAAGDYHHHVGLNTWYGCTEPATGLGLAVFELVLPDADALAAAEERLRAAGYDPERDDGGVTVADPDGIRLWLRPE</sequence>
<proteinExistence type="predicted"/>
<dbReference type="PROSITE" id="PS00934">
    <property type="entry name" value="GLYOXALASE_I_1"/>
    <property type="match status" value="1"/>
</dbReference>
<dbReference type="RefSeq" id="WP_276233918.1">
    <property type="nucleotide sequence ID" value="NZ_CP119802.1"/>
</dbReference>
<dbReference type="InterPro" id="IPR037523">
    <property type="entry name" value="VOC_core"/>
</dbReference>
<dbReference type="InterPro" id="IPR029068">
    <property type="entry name" value="Glyas_Bleomycin-R_OHBP_Dase"/>
</dbReference>
<evidence type="ECO:0000259" key="2">
    <source>
        <dbReference type="PROSITE" id="PS51819"/>
    </source>
</evidence>
<gene>
    <name evidence="3" type="ORF">ACFQJ4_10665</name>
</gene>
<comment type="caution">
    <text evidence="3">The sequence shown here is derived from an EMBL/GenBank/DDBJ whole genome shotgun (WGS) entry which is preliminary data.</text>
</comment>
<dbReference type="PANTHER" id="PTHR43279:SF1">
    <property type="entry name" value="CATECHOL-2,3-DIOXYGENASE"/>
    <property type="match status" value="1"/>
</dbReference>
<dbReference type="Gene3D" id="3.10.180.10">
    <property type="entry name" value="2,3-Dihydroxybiphenyl 1,2-Dioxygenase, domain 1"/>
    <property type="match status" value="2"/>
</dbReference>
<keyword evidence="1" id="KW-0479">Metal-binding</keyword>
<dbReference type="Proteomes" id="UP001596398">
    <property type="component" value="Unassembled WGS sequence"/>
</dbReference>
<feature type="domain" description="VOC" evidence="2">
    <location>
        <begin position="166"/>
        <end position="282"/>
    </location>
</feature>
<evidence type="ECO:0000256" key="1">
    <source>
        <dbReference type="ARBA" id="ARBA00022723"/>
    </source>
</evidence>
<accession>A0ABD5ZR46</accession>
<dbReference type="InterPro" id="IPR018146">
    <property type="entry name" value="Glyoxalase_1_CS"/>
</dbReference>
<name>A0ABD5ZR46_9EURY</name>
<organism evidence="3 4">
    <name type="scientific">Halosegnis marinus</name>
    <dbReference type="NCBI Taxonomy" id="3034023"/>
    <lineage>
        <taxon>Archaea</taxon>
        <taxon>Methanobacteriati</taxon>
        <taxon>Methanobacteriota</taxon>
        <taxon>Stenosarchaea group</taxon>
        <taxon>Halobacteria</taxon>
        <taxon>Halobacteriales</taxon>
        <taxon>Natronomonadaceae</taxon>
        <taxon>Halosegnis</taxon>
    </lineage>
</organism>
<dbReference type="SUPFAM" id="SSF54593">
    <property type="entry name" value="Glyoxalase/Bleomycin resistance protein/Dihydroxybiphenyl dioxygenase"/>
    <property type="match status" value="2"/>
</dbReference>
<dbReference type="PANTHER" id="PTHR43279">
    <property type="entry name" value="CATECHOL-2,3-DIOXYGENASE"/>
    <property type="match status" value="1"/>
</dbReference>
<dbReference type="EMBL" id="JBHTAP010000001">
    <property type="protein sequence ID" value="MFC7235777.1"/>
    <property type="molecule type" value="Genomic_DNA"/>
</dbReference>
<reference evidence="3 4" key="1">
    <citation type="journal article" date="2019" name="Int. J. Syst. Evol. Microbiol.">
        <title>The Global Catalogue of Microorganisms (GCM) 10K type strain sequencing project: providing services to taxonomists for standard genome sequencing and annotation.</title>
        <authorList>
            <consortium name="The Broad Institute Genomics Platform"/>
            <consortium name="The Broad Institute Genome Sequencing Center for Infectious Disease"/>
            <person name="Wu L."/>
            <person name="Ma J."/>
        </authorList>
    </citation>
    <scope>NUCLEOTIDE SEQUENCE [LARGE SCALE GENOMIC DNA]</scope>
    <source>
        <strain evidence="3 4">DT85</strain>
    </source>
</reference>
<evidence type="ECO:0000313" key="3">
    <source>
        <dbReference type="EMBL" id="MFC7235777.1"/>
    </source>
</evidence>
<dbReference type="GeneID" id="79267475"/>